<dbReference type="PANTHER" id="PTHR10993:SF7">
    <property type="entry name" value="LIPOYLTRANSFERASE 2, MITOCHONDRIAL-RELATED"/>
    <property type="match status" value="1"/>
</dbReference>
<dbReference type="EC" id="2.3.1.181" evidence="6 7"/>
<evidence type="ECO:0000313" key="13">
    <source>
        <dbReference type="Proteomes" id="UP000247673"/>
    </source>
</evidence>
<dbReference type="FunFam" id="3.30.930.10:FF:000020">
    <property type="entry name" value="Octanoyltransferase"/>
    <property type="match status" value="1"/>
</dbReference>
<dbReference type="Pfam" id="PF21948">
    <property type="entry name" value="LplA-B_cat"/>
    <property type="match status" value="1"/>
</dbReference>
<comment type="pathway">
    <text evidence="1 6 7">Protein modification; protein lipoylation via endogenous pathway; protein N(6)-(lipoyl)lysine from octanoyl-[acyl-carrier-protein]: step 1/2.</text>
</comment>
<dbReference type="PANTHER" id="PTHR10993">
    <property type="entry name" value="OCTANOYLTRANSFERASE"/>
    <property type="match status" value="1"/>
</dbReference>
<comment type="subcellular location">
    <subcellularLocation>
        <location evidence="6">Cytoplasm</location>
    </subcellularLocation>
</comment>
<evidence type="ECO:0000259" key="11">
    <source>
        <dbReference type="PROSITE" id="PS51733"/>
    </source>
</evidence>
<dbReference type="PROSITE" id="PS01313">
    <property type="entry name" value="LIPB"/>
    <property type="match status" value="1"/>
</dbReference>
<dbReference type="PROSITE" id="PS51733">
    <property type="entry name" value="BPL_LPL_CATALYTIC"/>
    <property type="match status" value="1"/>
</dbReference>
<name>A0A2V4DNI5_9GAMM</name>
<dbReference type="HAMAP" id="MF_00013">
    <property type="entry name" value="LipB"/>
    <property type="match status" value="1"/>
</dbReference>
<dbReference type="PIRSF" id="PIRSF016262">
    <property type="entry name" value="LPLase"/>
    <property type="match status" value="1"/>
</dbReference>
<keyword evidence="2 6" id="KW-0963">Cytoplasm</keyword>
<feature type="active site" description="Acyl-thioester intermediate" evidence="6 8">
    <location>
        <position position="169"/>
    </location>
</feature>
<dbReference type="Proteomes" id="UP000247673">
    <property type="component" value="Unassembled WGS sequence"/>
</dbReference>
<dbReference type="GO" id="GO:0033819">
    <property type="term" value="F:lipoyl(octanoyl) transferase activity"/>
    <property type="evidence" value="ECO:0007669"/>
    <property type="project" value="UniProtKB-EC"/>
</dbReference>
<evidence type="ECO:0000313" key="12">
    <source>
        <dbReference type="EMBL" id="PXY91615.1"/>
    </source>
</evidence>
<dbReference type="InterPro" id="IPR045864">
    <property type="entry name" value="aa-tRNA-synth_II/BPL/LPL"/>
</dbReference>
<evidence type="ECO:0000256" key="6">
    <source>
        <dbReference type="HAMAP-Rule" id="MF_00013"/>
    </source>
</evidence>
<gene>
    <name evidence="6" type="primary">lipB</name>
    <name evidence="12" type="ORF">DKK78_04640</name>
</gene>
<feature type="binding site" evidence="6 9">
    <location>
        <begin position="151"/>
        <end position="153"/>
    </location>
    <ligand>
        <name>substrate</name>
    </ligand>
</feature>
<evidence type="ECO:0000256" key="10">
    <source>
        <dbReference type="PIRSR" id="PIRSR016262-3"/>
    </source>
</evidence>
<evidence type="ECO:0000256" key="1">
    <source>
        <dbReference type="ARBA" id="ARBA00004821"/>
    </source>
</evidence>
<feature type="binding site" evidence="6 9">
    <location>
        <begin position="71"/>
        <end position="78"/>
    </location>
    <ligand>
        <name>substrate</name>
    </ligand>
</feature>
<keyword evidence="3 6" id="KW-0808">Transferase</keyword>
<feature type="binding site" evidence="6 9">
    <location>
        <begin position="138"/>
        <end position="140"/>
    </location>
    <ligand>
        <name>substrate</name>
    </ligand>
</feature>
<dbReference type="InterPro" id="IPR020605">
    <property type="entry name" value="Octanoyltransferase_CS"/>
</dbReference>
<sequence length="206" mass="23593">MPNKDVVIKQLGMLPYLKTYQAMHDFTKLRDAQTLDEIWLVEHLPVFTQGKVGKPEHLLTTTDIQVVQTDRGGQITYHGPGQQIMYILFDLKRRKIGIRDVVSYLENSVIQTLQHYDITAYSKSDAPGVYINQQKICSLGLHIKHGCTLHGLALNIDMDLTPFNYINPCGYAGLKMTHMKHYIAQIDRQEINQLLTDNFINQLPNN</sequence>
<protein>
    <recommendedName>
        <fullName evidence="6 7">Octanoyltransferase</fullName>
        <ecNumber evidence="6 7">2.3.1.181</ecNumber>
    </recommendedName>
    <alternativeName>
        <fullName evidence="6">Lipoate-protein ligase B</fullName>
    </alternativeName>
    <alternativeName>
        <fullName evidence="6">Lipoyl/octanoyl transferase</fullName>
    </alternativeName>
    <alternativeName>
        <fullName evidence="6">Octanoyl-[acyl-carrier-protein]-protein N-octanoyltransferase</fullName>
    </alternativeName>
</protein>
<dbReference type="UniPathway" id="UPA00538">
    <property type="reaction ID" value="UER00592"/>
</dbReference>
<keyword evidence="4 6" id="KW-0012">Acyltransferase</keyword>
<dbReference type="NCBIfam" id="NF010922">
    <property type="entry name" value="PRK14342.1"/>
    <property type="match status" value="1"/>
</dbReference>
<dbReference type="InterPro" id="IPR000544">
    <property type="entry name" value="Octanoyltransferase"/>
</dbReference>
<evidence type="ECO:0000256" key="2">
    <source>
        <dbReference type="ARBA" id="ARBA00022490"/>
    </source>
</evidence>
<evidence type="ECO:0000256" key="5">
    <source>
        <dbReference type="ARBA" id="ARBA00024732"/>
    </source>
</evidence>
<evidence type="ECO:0000256" key="3">
    <source>
        <dbReference type="ARBA" id="ARBA00022679"/>
    </source>
</evidence>
<dbReference type="OrthoDB" id="9787061at2"/>
<comment type="miscellaneous">
    <text evidence="6">In the reaction, the free carboxyl group of octanoic acid is attached via an amide linkage to the epsilon-amino group of a specific lysine residue of lipoyl domains of lipoate-dependent enzymes.</text>
</comment>
<reference evidence="12 13" key="1">
    <citation type="submission" date="2018-05" db="EMBL/GenBank/DDBJ databases">
        <title>Reference genomes for bee gut microbiota database.</title>
        <authorList>
            <person name="Ellegaard K.M."/>
        </authorList>
    </citation>
    <scope>NUCLEOTIDE SEQUENCE [LARGE SCALE GENOMIC DNA]</scope>
    <source>
        <strain evidence="12 13">ESL0172</strain>
    </source>
</reference>
<dbReference type="SUPFAM" id="SSF55681">
    <property type="entry name" value="Class II aaRS and biotin synthetases"/>
    <property type="match status" value="1"/>
</dbReference>
<proteinExistence type="inferred from homology"/>
<organism evidence="12 13">
    <name type="scientific">Gilliamella apis</name>
    <dbReference type="NCBI Taxonomy" id="1970738"/>
    <lineage>
        <taxon>Bacteria</taxon>
        <taxon>Pseudomonadati</taxon>
        <taxon>Pseudomonadota</taxon>
        <taxon>Gammaproteobacteria</taxon>
        <taxon>Orbales</taxon>
        <taxon>Orbaceae</taxon>
        <taxon>Gilliamella</taxon>
    </lineage>
</organism>
<dbReference type="InterPro" id="IPR004143">
    <property type="entry name" value="BPL_LPL_catalytic"/>
</dbReference>
<dbReference type="GO" id="GO:0005737">
    <property type="term" value="C:cytoplasm"/>
    <property type="evidence" value="ECO:0007669"/>
    <property type="project" value="UniProtKB-SubCell"/>
</dbReference>
<comment type="function">
    <text evidence="5 6 7">Catalyzes the transfer of endogenously produced octanoic acid from octanoyl-acyl-carrier-protein onto the lipoyl domains of lipoate-dependent enzymes. Lipoyl-ACP can also act as a substrate although octanoyl-ACP is likely to be the physiological substrate.</text>
</comment>
<dbReference type="EMBL" id="QGLO01000004">
    <property type="protein sequence ID" value="PXY91615.1"/>
    <property type="molecule type" value="Genomic_DNA"/>
</dbReference>
<feature type="site" description="Lowers pKa of active site Cys" evidence="6 10">
    <location>
        <position position="135"/>
    </location>
</feature>
<keyword evidence="13" id="KW-1185">Reference proteome</keyword>
<dbReference type="AlphaFoldDB" id="A0A2V4DNI5"/>
<dbReference type="RefSeq" id="WP_110447561.1">
    <property type="nucleotide sequence ID" value="NZ_CP132381.1"/>
</dbReference>
<comment type="similarity">
    <text evidence="6 7">Belongs to the LipB family.</text>
</comment>
<accession>A0A2V4DNI5</accession>
<evidence type="ECO:0000256" key="7">
    <source>
        <dbReference type="PIRNR" id="PIRNR016262"/>
    </source>
</evidence>
<evidence type="ECO:0000256" key="8">
    <source>
        <dbReference type="PIRSR" id="PIRSR016262-1"/>
    </source>
</evidence>
<dbReference type="CDD" id="cd16444">
    <property type="entry name" value="LipB"/>
    <property type="match status" value="1"/>
</dbReference>
<dbReference type="GO" id="GO:0009249">
    <property type="term" value="P:protein lipoylation"/>
    <property type="evidence" value="ECO:0007669"/>
    <property type="project" value="InterPro"/>
</dbReference>
<evidence type="ECO:0000256" key="4">
    <source>
        <dbReference type="ARBA" id="ARBA00023315"/>
    </source>
</evidence>
<comment type="caution">
    <text evidence="12">The sequence shown here is derived from an EMBL/GenBank/DDBJ whole genome shotgun (WGS) entry which is preliminary data.</text>
</comment>
<feature type="domain" description="BPL/LPL catalytic" evidence="11">
    <location>
        <begin position="32"/>
        <end position="206"/>
    </location>
</feature>
<dbReference type="Gene3D" id="3.30.930.10">
    <property type="entry name" value="Bira Bifunctional Protein, Domain 2"/>
    <property type="match status" value="1"/>
</dbReference>
<dbReference type="NCBIfam" id="TIGR00214">
    <property type="entry name" value="lipB"/>
    <property type="match status" value="1"/>
</dbReference>
<evidence type="ECO:0000256" key="9">
    <source>
        <dbReference type="PIRSR" id="PIRSR016262-2"/>
    </source>
</evidence>
<comment type="catalytic activity">
    <reaction evidence="6 7">
        <text>octanoyl-[ACP] + L-lysyl-[protein] = N(6)-octanoyl-L-lysyl-[protein] + holo-[ACP] + H(+)</text>
        <dbReference type="Rhea" id="RHEA:17665"/>
        <dbReference type="Rhea" id="RHEA-COMP:9636"/>
        <dbReference type="Rhea" id="RHEA-COMP:9685"/>
        <dbReference type="Rhea" id="RHEA-COMP:9752"/>
        <dbReference type="Rhea" id="RHEA-COMP:9928"/>
        <dbReference type="ChEBI" id="CHEBI:15378"/>
        <dbReference type="ChEBI" id="CHEBI:29969"/>
        <dbReference type="ChEBI" id="CHEBI:64479"/>
        <dbReference type="ChEBI" id="CHEBI:78463"/>
        <dbReference type="ChEBI" id="CHEBI:78809"/>
        <dbReference type="EC" id="2.3.1.181"/>
    </reaction>
</comment>